<keyword evidence="3" id="KW-0520">NAD</keyword>
<comment type="similarity">
    <text evidence="1">Belongs to the iron-containing alcohol dehydrogenase family.</text>
</comment>
<dbReference type="InterPro" id="IPR018211">
    <property type="entry name" value="ADH_Fe_CS"/>
</dbReference>
<dbReference type="PANTHER" id="PTHR11496">
    <property type="entry name" value="ALCOHOL DEHYDROGENASE"/>
    <property type="match status" value="1"/>
</dbReference>
<evidence type="ECO:0000256" key="2">
    <source>
        <dbReference type="ARBA" id="ARBA00023002"/>
    </source>
</evidence>
<keyword evidence="7" id="KW-1185">Reference proteome</keyword>
<dbReference type="EMBL" id="OBDZ01000028">
    <property type="protein sequence ID" value="SNY41346.1"/>
    <property type="molecule type" value="Genomic_DNA"/>
</dbReference>
<reference evidence="7" key="1">
    <citation type="submission" date="2017-09" db="EMBL/GenBank/DDBJ databases">
        <authorList>
            <person name="Varghese N."/>
            <person name="Submissions S."/>
        </authorList>
    </citation>
    <scope>NUCLEOTIDE SEQUENCE [LARGE SCALE GENOMIC DNA]</scope>
    <source>
        <strain evidence="7">MSL47</strain>
    </source>
</reference>
<evidence type="ECO:0000313" key="6">
    <source>
        <dbReference type="EMBL" id="SNY41346.1"/>
    </source>
</evidence>
<dbReference type="Gene3D" id="3.40.50.1970">
    <property type="match status" value="1"/>
</dbReference>
<dbReference type="Pfam" id="PF25137">
    <property type="entry name" value="ADH_Fe_C"/>
    <property type="match status" value="1"/>
</dbReference>
<accession>A0A285I2P4</accession>
<keyword evidence="2" id="KW-0560">Oxidoreductase</keyword>
<evidence type="ECO:0000313" key="7">
    <source>
        <dbReference type="Proteomes" id="UP000219573"/>
    </source>
</evidence>
<protein>
    <submittedName>
        <fullName evidence="6">1,3-propanediol dehydrogenase</fullName>
    </submittedName>
</protein>
<dbReference type="Pfam" id="PF00465">
    <property type="entry name" value="Fe-ADH"/>
    <property type="match status" value="1"/>
</dbReference>
<feature type="domain" description="Alcohol dehydrogenase iron-type/glycerol dehydrogenase GldA" evidence="4">
    <location>
        <begin position="9"/>
        <end position="176"/>
    </location>
</feature>
<dbReference type="PROSITE" id="PS00913">
    <property type="entry name" value="ADH_IRON_1"/>
    <property type="match status" value="1"/>
</dbReference>
<evidence type="ECO:0000256" key="3">
    <source>
        <dbReference type="ARBA" id="ARBA00023027"/>
    </source>
</evidence>
<dbReference type="InterPro" id="IPR056798">
    <property type="entry name" value="ADH_Fe_C"/>
</dbReference>
<feature type="domain" description="Fe-containing alcohol dehydrogenase-like C-terminal" evidence="5">
    <location>
        <begin position="187"/>
        <end position="384"/>
    </location>
</feature>
<dbReference type="InterPro" id="IPR039697">
    <property type="entry name" value="Alcohol_dehydrogenase_Fe"/>
</dbReference>
<dbReference type="Gene3D" id="1.20.1090.10">
    <property type="entry name" value="Dehydroquinate synthase-like - alpha domain"/>
    <property type="match status" value="1"/>
</dbReference>
<organism evidence="6 7">
    <name type="scientific">Orenia metallireducens</name>
    <dbReference type="NCBI Taxonomy" id="1413210"/>
    <lineage>
        <taxon>Bacteria</taxon>
        <taxon>Bacillati</taxon>
        <taxon>Bacillota</taxon>
        <taxon>Clostridia</taxon>
        <taxon>Halanaerobiales</taxon>
        <taxon>Halobacteroidaceae</taxon>
        <taxon>Orenia</taxon>
    </lineage>
</organism>
<dbReference type="PANTHER" id="PTHR11496:SF102">
    <property type="entry name" value="ALCOHOL DEHYDROGENASE 4"/>
    <property type="match status" value="1"/>
</dbReference>
<dbReference type="RefSeq" id="WP_097019046.1">
    <property type="nucleotide sequence ID" value="NZ_OBDZ01000028.1"/>
</dbReference>
<gene>
    <name evidence="6" type="ORF">SAMN06265827_12836</name>
</gene>
<dbReference type="AlphaFoldDB" id="A0A285I2P4"/>
<dbReference type="Proteomes" id="UP000219573">
    <property type="component" value="Unassembled WGS sequence"/>
</dbReference>
<dbReference type="CDD" id="cd08194">
    <property type="entry name" value="Fe-ADH-like"/>
    <property type="match status" value="1"/>
</dbReference>
<dbReference type="FunFam" id="3.40.50.1970:FF:000003">
    <property type="entry name" value="Alcohol dehydrogenase, iron-containing"/>
    <property type="match status" value="1"/>
</dbReference>
<dbReference type="GO" id="GO:0004022">
    <property type="term" value="F:alcohol dehydrogenase (NAD+) activity"/>
    <property type="evidence" value="ECO:0007669"/>
    <property type="project" value="TreeGrafter"/>
</dbReference>
<evidence type="ECO:0000256" key="1">
    <source>
        <dbReference type="ARBA" id="ARBA00007358"/>
    </source>
</evidence>
<sequence length="385" mass="40755">MSTNVFLAPPSIFYGAKAIKEATNKLIGLGNKALIVSGNSAVRLGYIKEITDILDQNNIEAVIYAQIGAEPDDNHVSKGVDLYQNNSCDFLIAIGGGSPLDAAKAIGLMVTNPGQVSDYMGLGKVENPIPPLVAIPTTAGTGSEVTQYTIINDIANDIKMLIGSPYLIPEAAIVDPVLTLSVPSRVTAATGIDALTHAIEGYTSIKNQPLTDNLALSAINRIAKNLRIACSEGDNQEARSQMILAAMEAGMVINNSSVTLVHGMSRPIGALFHIPHGVSNALLLGDCLDYAKDGNIERFARVAKAMGVADTYNSNLELAKAGIEAIKKLCADIKIPNILDLGIKQEEFLAQIDKMADDALASGSPANTYRQPSKADIVKIYKQLI</sequence>
<evidence type="ECO:0000259" key="5">
    <source>
        <dbReference type="Pfam" id="PF25137"/>
    </source>
</evidence>
<name>A0A285I2P4_9FIRM</name>
<dbReference type="SUPFAM" id="SSF56796">
    <property type="entry name" value="Dehydroquinate synthase-like"/>
    <property type="match status" value="1"/>
</dbReference>
<dbReference type="FunFam" id="1.20.1090.10:FF:000001">
    <property type="entry name" value="Aldehyde-alcohol dehydrogenase"/>
    <property type="match status" value="1"/>
</dbReference>
<proteinExistence type="inferred from homology"/>
<dbReference type="InterPro" id="IPR001670">
    <property type="entry name" value="ADH_Fe/GldA"/>
</dbReference>
<dbReference type="GO" id="GO:0046872">
    <property type="term" value="F:metal ion binding"/>
    <property type="evidence" value="ECO:0007669"/>
    <property type="project" value="InterPro"/>
</dbReference>
<evidence type="ECO:0000259" key="4">
    <source>
        <dbReference type="Pfam" id="PF00465"/>
    </source>
</evidence>